<dbReference type="Gene3D" id="3.20.20.70">
    <property type="entry name" value="Aldolase class I"/>
    <property type="match status" value="1"/>
</dbReference>
<evidence type="ECO:0000313" key="11">
    <source>
        <dbReference type="EMBL" id="KAK7495170.1"/>
    </source>
</evidence>
<evidence type="ECO:0000256" key="10">
    <source>
        <dbReference type="ARBA" id="ARBA00044906"/>
    </source>
</evidence>
<comment type="similarity">
    <text evidence="3">Belongs to the DapA family. NanA subfamily.</text>
</comment>
<dbReference type="Pfam" id="PF00701">
    <property type="entry name" value="DHDPS"/>
    <property type="match status" value="1"/>
</dbReference>
<keyword evidence="7" id="KW-0456">Lyase</keyword>
<comment type="catalytic activity">
    <reaction evidence="10">
        <text>aceneuramate = aldehydo-N-acetyl-D-mannosamine + pyruvate</text>
        <dbReference type="Rhea" id="RHEA:23296"/>
        <dbReference type="ChEBI" id="CHEBI:15361"/>
        <dbReference type="ChEBI" id="CHEBI:17122"/>
        <dbReference type="ChEBI" id="CHEBI:173083"/>
        <dbReference type="EC" id="4.1.3.3"/>
    </reaction>
</comment>
<dbReference type="SMART" id="SM01130">
    <property type="entry name" value="DHDPS"/>
    <property type="match status" value="1"/>
</dbReference>
<evidence type="ECO:0000256" key="2">
    <source>
        <dbReference type="ARBA" id="ARBA00004878"/>
    </source>
</evidence>
<comment type="subcellular location">
    <subcellularLocation>
        <location evidence="1">Cytoplasm</location>
    </subcellularLocation>
</comment>
<dbReference type="GO" id="GO:0005737">
    <property type="term" value="C:cytoplasm"/>
    <property type="evidence" value="ECO:0007669"/>
    <property type="project" value="UniProtKB-SubCell"/>
</dbReference>
<evidence type="ECO:0000256" key="1">
    <source>
        <dbReference type="ARBA" id="ARBA00004496"/>
    </source>
</evidence>
<evidence type="ECO:0000256" key="8">
    <source>
        <dbReference type="ARBA" id="ARBA00023270"/>
    </source>
</evidence>
<keyword evidence="12" id="KW-1185">Reference proteome</keyword>
<evidence type="ECO:0000256" key="3">
    <source>
        <dbReference type="ARBA" id="ARBA00006324"/>
    </source>
</evidence>
<dbReference type="PANTHER" id="PTHR12128:SF21">
    <property type="entry name" value="N-ACETYLNEURAMINATE LYASE"/>
    <property type="match status" value="1"/>
</dbReference>
<gene>
    <name evidence="11" type="ORF">BaRGS_00013580</name>
</gene>
<dbReference type="InterPro" id="IPR002220">
    <property type="entry name" value="DapA-like"/>
</dbReference>
<dbReference type="SUPFAM" id="SSF51569">
    <property type="entry name" value="Aldolase"/>
    <property type="match status" value="1"/>
</dbReference>
<dbReference type="GO" id="GO:0008747">
    <property type="term" value="F:N-acetylneuraminate lyase activity"/>
    <property type="evidence" value="ECO:0007669"/>
    <property type="project" value="UniProtKB-EC"/>
</dbReference>
<keyword evidence="6" id="KW-0963">Cytoplasm</keyword>
<dbReference type="Proteomes" id="UP001519460">
    <property type="component" value="Unassembled WGS sequence"/>
</dbReference>
<dbReference type="PANTHER" id="PTHR12128">
    <property type="entry name" value="DIHYDRODIPICOLINATE SYNTHASE"/>
    <property type="match status" value="1"/>
</dbReference>
<keyword evidence="8" id="KW-0704">Schiff base</keyword>
<proteinExistence type="inferred from homology"/>
<organism evidence="11 12">
    <name type="scientific">Batillaria attramentaria</name>
    <dbReference type="NCBI Taxonomy" id="370345"/>
    <lineage>
        <taxon>Eukaryota</taxon>
        <taxon>Metazoa</taxon>
        <taxon>Spiralia</taxon>
        <taxon>Lophotrochozoa</taxon>
        <taxon>Mollusca</taxon>
        <taxon>Gastropoda</taxon>
        <taxon>Caenogastropoda</taxon>
        <taxon>Sorbeoconcha</taxon>
        <taxon>Cerithioidea</taxon>
        <taxon>Batillariidae</taxon>
        <taxon>Batillaria</taxon>
    </lineage>
</organism>
<evidence type="ECO:0000256" key="6">
    <source>
        <dbReference type="ARBA" id="ARBA00022490"/>
    </source>
</evidence>
<evidence type="ECO:0000256" key="7">
    <source>
        <dbReference type="ARBA" id="ARBA00023239"/>
    </source>
</evidence>
<comment type="subunit">
    <text evidence="4">Homotetramer.</text>
</comment>
<accession>A0ABD0L765</accession>
<evidence type="ECO:0000256" key="4">
    <source>
        <dbReference type="ARBA" id="ARBA00011881"/>
    </source>
</evidence>
<keyword evidence="9" id="KW-0119">Carbohydrate metabolism</keyword>
<dbReference type="AlphaFoldDB" id="A0ABD0L765"/>
<dbReference type="EC" id="4.1.3.3" evidence="5"/>
<dbReference type="InterPro" id="IPR013785">
    <property type="entry name" value="Aldolase_TIM"/>
</dbReference>
<name>A0ABD0L765_9CAEN</name>
<sequence>MEHFRLDGLIAATFTPMLTNGEIDYYQIDGYFNGSSGEGPSLTTDERMRLTESWTKHAAKLGVDAVSSLPPLYFPVSSIQDVVDYCKAVADSAPTTPFYYYHIPTMSGVNIPMDKFLLAARDVIPSLRGVKFSNKDLAQMSACVRTLDTRGRNFNVLFGCDDEMMSAMALGADGVIGSTYNFMAGLYRRLVALLEKGEVKAACTEQYRSQDVVSLLFTFGTGYHTSSCCVPGTIRIPTAYRVSCTIPLPNACRVPYLFLPGTIPLPTAYRVPYLFLLHTGYYTSSYRVPYLFLLHTGYRVPYLFLLHTEYLVSYLFLLHTGYHTSSYCIPGTGCHTSSYCIPSTWYHTSSYCVPGTGYHTSSYCIPGVLLRFSRVVLGFYHNCITSKSHLLTLSLRSPAEKTNGPLSTLKAIMSLVGFDVGPARHPMRSLDTKDKEEFFLRLKDTGFLEWRKE</sequence>
<evidence type="ECO:0000313" key="12">
    <source>
        <dbReference type="Proteomes" id="UP001519460"/>
    </source>
</evidence>
<protein>
    <recommendedName>
        <fullName evidence="5">N-acetylneuraminate lyase</fullName>
        <ecNumber evidence="5">4.1.3.3</ecNumber>
    </recommendedName>
</protein>
<evidence type="ECO:0000256" key="5">
    <source>
        <dbReference type="ARBA" id="ARBA00012911"/>
    </source>
</evidence>
<evidence type="ECO:0000256" key="9">
    <source>
        <dbReference type="ARBA" id="ARBA00023277"/>
    </source>
</evidence>
<comment type="pathway">
    <text evidence="2">Amino-sugar metabolism; N-acetylneuraminate degradation.</text>
</comment>
<comment type="caution">
    <text evidence="11">The sequence shown here is derived from an EMBL/GenBank/DDBJ whole genome shotgun (WGS) entry which is preliminary data.</text>
</comment>
<dbReference type="EMBL" id="JACVVK020000077">
    <property type="protein sequence ID" value="KAK7495170.1"/>
    <property type="molecule type" value="Genomic_DNA"/>
</dbReference>
<reference evidence="11 12" key="1">
    <citation type="journal article" date="2023" name="Sci. Data">
        <title>Genome assembly of the Korean intertidal mud-creeper Batillaria attramentaria.</title>
        <authorList>
            <person name="Patra A.K."/>
            <person name="Ho P.T."/>
            <person name="Jun S."/>
            <person name="Lee S.J."/>
            <person name="Kim Y."/>
            <person name="Won Y.J."/>
        </authorList>
    </citation>
    <scope>NUCLEOTIDE SEQUENCE [LARGE SCALE GENOMIC DNA]</scope>
    <source>
        <strain evidence="11">Wonlab-2016</strain>
    </source>
</reference>